<dbReference type="Proteomes" id="UP000828048">
    <property type="component" value="Chromosome 5"/>
</dbReference>
<comment type="caution">
    <text evidence="1">The sequence shown here is derived from an EMBL/GenBank/DDBJ whole genome shotgun (WGS) entry which is preliminary data.</text>
</comment>
<gene>
    <name evidence="1" type="ORF">Vadar_027109</name>
</gene>
<proteinExistence type="predicted"/>
<dbReference type="EMBL" id="CM037155">
    <property type="protein sequence ID" value="KAH7847519.1"/>
    <property type="molecule type" value="Genomic_DNA"/>
</dbReference>
<organism evidence="1 2">
    <name type="scientific">Vaccinium darrowii</name>
    <dbReference type="NCBI Taxonomy" id="229202"/>
    <lineage>
        <taxon>Eukaryota</taxon>
        <taxon>Viridiplantae</taxon>
        <taxon>Streptophyta</taxon>
        <taxon>Embryophyta</taxon>
        <taxon>Tracheophyta</taxon>
        <taxon>Spermatophyta</taxon>
        <taxon>Magnoliopsida</taxon>
        <taxon>eudicotyledons</taxon>
        <taxon>Gunneridae</taxon>
        <taxon>Pentapetalae</taxon>
        <taxon>asterids</taxon>
        <taxon>Ericales</taxon>
        <taxon>Ericaceae</taxon>
        <taxon>Vaccinioideae</taxon>
        <taxon>Vaccinieae</taxon>
        <taxon>Vaccinium</taxon>
    </lineage>
</organism>
<accession>A0ACB7Y219</accession>
<reference evidence="1 2" key="1">
    <citation type="journal article" date="2021" name="Hortic Res">
        <title>High-quality reference genome and annotation aids understanding of berry development for evergreen blueberry (Vaccinium darrowii).</title>
        <authorList>
            <person name="Yu J."/>
            <person name="Hulse-Kemp A.M."/>
            <person name="Babiker E."/>
            <person name="Staton M."/>
        </authorList>
    </citation>
    <scope>NUCLEOTIDE SEQUENCE [LARGE SCALE GENOMIC DNA]</scope>
    <source>
        <strain evidence="2">cv. NJ 8807/NJ 8810</strain>
        <tissue evidence="1">Young leaf</tissue>
    </source>
</reference>
<keyword evidence="2" id="KW-1185">Reference proteome</keyword>
<sequence length="245" mass="27855">MTQGRVLIPSLVTKKGAFYILSQKLRISQRIKFEVLCTVDPQIKIGTAIKLFTHHSKMKEMETDLCIKLDELGIKMPQRKELQMLVHYPTKAQLTSSNIVFFIFPLGGDSLYGLSRVMVPDCCFVSVYEDAPYHLYFEQSTNSLCLYNQWGLGMEISNVDREEMERLLRELMVGENGKRMKAKAMQWKKLAEDAISAPAGSSYVNFDSLVNNFLLSPKSETVRTKVELQMRGPGTLLTTRVGRPC</sequence>
<protein>
    <submittedName>
        <fullName evidence="1">Uncharacterized protein</fullName>
    </submittedName>
</protein>
<name>A0ACB7Y219_9ERIC</name>
<evidence type="ECO:0000313" key="1">
    <source>
        <dbReference type="EMBL" id="KAH7847519.1"/>
    </source>
</evidence>
<evidence type="ECO:0000313" key="2">
    <source>
        <dbReference type="Proteomes" id="UP000828048"/>
    </source>
</evidence>